<accession>A0A645CZZ6</accession>
<keyword evidence="1" id="KW-0472">Membrane</keyword>
<protein>
    <submittedName>
        <fullName evidence="2">Uncharacterized protein</fullName>
    </submittedName>
</protein>
<evidence type="ECO:0000256" key="1">
    <source>
        <dbReference type="SAM" id="Phobius"/>
    </source>
</evidence>
<organism evidence="2">
    <name type="scientific">bioreactor metagenome</name>
    <dbReference type="NCBI Taxonomy" id="1076179"/>
    <lineage>
        <taxon>unclassified sequences</taxon>
        <taxon>metagenomes</taxon>
        <taxon>ecological metagenomes</taxon>
    </lineage>
</organism>
<proteinExistence type="predicted"/>
<name>A0A645CZZ6_9ZZZZ</name>
<keyword evidence="1" id="KW-1133">Transmembrane helix</keyword>
<keyword evidence="1" id="KW-0812">Transmembrane</keyword>
<evidence type="ECO:0000313" key="2">
    <source>
        <dbReference type="EMBL" id="MPM82736.1"/>
    </source>
</evidence>
<dbReference type="AlphaFoldDB" id="A0A645CZZ6"/>
<dbReference type="EMBL" id="VSSQ01031722">
    <property type="protein sequence ID" value="MPM82736.1"/>
    <property type="molecule type" value="Genomic_DNA"/>
</dbReference>
<comment type="caution">
    <text evidence="2">The sequence shown here is derived from an EMBL/GenBank/DDBJ whole genome shotgun (WGS) entry which is preliminary data.</text>
</comment>
<gene>
    <name evidence="2" type="ORF">SDC9_129798</name>
</gene>
<sequence length="89" mass="10101">MSLHNPKPTVNLIGFFKLETSPKNHPEITSLDGPLVLFGFLILSFSVLVTKPLPLVLNWREIKRIQRVVVLKTDNFFEFATTQNSSAFT</sequence>
<feature type="transmembrane region" description="Helical" evidence="1">
    <location>
        <begin position="35"/>
        <end position="57"/>
    </location>
</feature>
<reference evidence="2" key="1">
    <citation type="submission" date="2019-08" db="EMBL/GenBank/DDBJ databases">
        <authorList>
            <person name="Kucharzyk K."/>
            <person name="Murdoch R.W."/>
            <person name="Higgins S."/>
            <person name="Loffler F."/>
        </authorList>
    </citation>
    <scope>NUCLEOTIDE SEQUENCE</scope>
</reference>